<evidence type="ECO:0000313" key="1">
    <source>
        <dbReference type="EMBL" id="KAI0083341.1"/>
    </source>
</evidence>
<gene>
    <name evidence="1" type="ORF">BDY19DRAFT_705761</name>
</gene>
<proteinExistence type="predicted"/>
<reference evidence="1" key="1">
    <citation type="journal article" date="2021" name="Environ. Microbiol.">
        <title>Gene family expansions and transcriptome signatures uncover fungal adaptations to wood decay.</title>
        <authorList>
            <person name="Hage H."/>
            <person name="Miyauchi S."/>
            <person name="Viragh M."/>
            <person name="Drula E."/>
            <person name="Min B."/>
            <person name="Chaduli D."/>
            <person name="Navarro D."/>
            <person name="Favel A."/>
            <person name="Norest M."/>
            <person name="Lesage-Meessen L."/>
            <person name="Balint B."/>
            <person name="Merenyi Z."/>
            <person name="de Eugenio L."/>
            <person name="Morin E."/>
            <person name="Martinez A.T."/>
            <person name="Baldrian P."/>
            <person name="Stursova M."/>
            <person name="Martinez M.J."/>
            <person name="Novotny C."/>
            <person name="Magnuson J.K."/>
            <person name="Spatafora J.W."/>
            <person name="Maurice S."/>
            <person name="Pangilinan J."/>
            <person name="Andreopoulos W."/>
            <person name="LaButti K."/>
            <person name="Hundley H."/>
            <person name="Na H."/>
            <person name="Kuo A."/>
            <person name="Barry K."/>
            <person name="Lipzen A."/>
            <person name="Henrissat B."/>
            <person name="Riley R."/>
            <person name="Ahrendt S."/>
            <person name="Nagy L.G."/>
            <person name="Grigoriev I.V."/>
            <person name="Martin F."/>
            <person name="Rosso M.N."/>
        </authorList>
    </citation>
    <scope>NUCLEOTIDE SEQUENCE</scope>
    <source>
        <strain evidence="1">CBS 384.51</strain>
    </source>
</reference>
<sequence>MENGILCGCLICAVKRQLSRASTRSRGVHHERPRGILSEYQRFPFPFSSSTRHSHARCVVMNEIDVRSMIAPPDRSPHRSRLDAPTFNTRSYPIPWSLVTIPFNRKCPDRDFCGRAGNTTPNIEGCGATSKTTGCQYFPIHPPHYPVHYDPGLLFIQVQYSC</sequence>
<comment type="caution">
    <text evidence="1">The sequence shown here is derived from an EMBL/GenBank/DDBJ whole genome shotgun (WGS) entry which is preliminary data.</text>
</comment>
<dbReference type="EMBL" id="MU274972">
    <property type="protein sequence ID" value="KAI0083341.1"/>
    <property type="molecule type" value="Genomic_DNA"/>
</dbReference>
<keyword evidence="2" id="KW-1185">Reference proteome</keyword>
<name>A0ACB8TMX8_9APHY</name>
<evidence type="ECO:0000313" key="2">
    <source>
        <dbReference type="Proteomes" id="UP001055072"/>
    </source>
</evidence>
<accession>A0ACB8TMX8</accession>
<dbReference type="Proteomes" id="UP001055072">
    <property type="component" value="Unassembled WGS sequence"/>
</dbReference>
<protein>
    <submittedName>
        <fullName evidence="1">Uncharacterized protein</fullName>
    </submittedName>
</protein>
<organism evidence="1 2">
    <name type="scientific">Irpex rosettiformis</name>
    <dbReference type="NCBI Taxonomy" id="378272"/>
    <lineage>
        <taxon>Eukaryota</taxon>
        <taxon>Fungi</taxon>
        <taxon>Dikarya</taxon>
        <taxon>Basidiomycota</taxon>
        <taxon>Agaricomycotina</taxon>
        <taxon>Agaricomycetes</taxon>
        <taxon>Polyporales</taxon>
        <taxon>Irpicaceae</taxon>
        <taxon>Irpex</taxon>
    </lineage>
</organism>